<name>A0AAD9PBL9_RIDPI</name>
<dbReference type="GO" id="GO:0007018">
    <property type="term" value="P:microtubule-based movement"/>
    <property type="evidence" value="ECO:0007669"/>
    <property type="project" value="InterPro"/>
</dbReference>
<dbReference type="PANTHER" id="PTHR46532">
    <property type="entry name" value="MALE FERTILITY FACTOR KL5"/>
    <property type="match status" value="1"/>
</dbReference>
<gene>
    <name evidence="2" type="ORF">NP493_45g04010</name>
</gene>
<evidence type="ECO:0000313" key="2">
    <source>
        <dbReference type="EMBL" id="KAK2191795.1"/>
    </source>
</evidence>
<dbReference type="AlphaFoldDB" id="A0AAD9PBL9"/>
<evidence type="ECO:0000313" key="3">
    <source>
        <dbReference type="Proteomes" id="UP001209878"/>
    </source>
</evidence>
<dbReference type="GO" id="GO:0005858">
    <property type="term" value="C:axonemal dynein complex"/>
    <property type="evidence" value="ECO:0007669"/>
    <property type="project" value="TreeGrafter"/>
</dbReference>
<protein>
    <submittedName>
        <fullName evidence="2">Uncharacterized protein</fullName>
    </submittedName>
</protein>
<sequence>MAGNPTLSDFREVINKLDALIANIEEMPDSYSVGAIELRTEVLKSGLKEEVKSWKRLYGKHLNFMYKTQMDDIMDFQSDALKMLNRPIKDLEDVRQAMVAMDAIRKRYIDIDMSLGPIEEAYSLFALCDMMVTKDELDSVDSLRYSFEKLTIKAPSRVLNISIELGNNICRHYEKEQAMCPPRLKGGIFTTAAIDNIDHNPSSTTSHDSFH</sequence>
<reference evidence="2" key="1">
    <citation type="journal article" date="2023" name="Mol. Biol. Evol.">
        <title>Third-Generation Sequencing Reveals the Adaptive Role of the Epigenome in Three Deep-Sea Polychaetes.</title>
        <authorList>
            <person name="Perez M."/>
            <person name="Aroh O."/>
            <person name="Sun Y."/>
            <person name="Lan Y."/>
            <person name="Juniper S.K."/>
            <person name="Young C.R."/>
            <person name="Angers B."/>
            <person name="Qian P.Y."/>
        </authorList>
    </citation>
    <scope>NUCLEOTIDE SEQUENCE</scope>
    <source>
        <strain evidence="2">R07B-5</strain>
    </source>
</reference>
<proteinExistence type="inferred from homology"/>
<organism evidence="2 3">
    <name type="scientific">Ridgeia piscesae</name>
    <name type="common">Tubeworm</name>
    <dbReference type="NCBI Taxonomy" id="27915"/>
    <lineage>
        <taxon>Eukaryota</taxon>
        <taxon>Metazoa</taxon>
        <taxon>Spiralia</taxon>
        <taxon>Lophotrochozoa</taxon>
        <taxon>Annelida</taxon>
        <taxon>Polychaeta</taxon>
        <taxon>Sedentaria</taxon>
        <taxon>Canalipalpata</taxon>
        <taxon>Sabellida</taxon>
        <taxon>Siboglinidae</taxon>
        <taxon>Ridgeia</taxon>
    </lineage>
</organism>
<dbReference type="PANTHER" id="PTHR46532:SF4">
    <property type="entry name" value="AAA+ ATPASE DOMAIN-CONTAINING PROTEIN"/>
    <property type="match status" value="1"/>
</dbReference>
<dbReference type="EMBL" id="JAODUO010000045">
    <property type="protein sequence ID" value="KAK2191795.1"/>
    <property type="molecule type" value="Genomic_DNA"/>
</dbReference>
<evidence type="ECO:0000256" key="1">
    <source>
        <dbReference type="ARBA" id="ARBA00008887"/>
    </source>
</evidence>
<dbReference type="GO" id="GO:0045505">
    <property type="term" value="F:dynein intermediate chain binding"/>
    <property type="evidence" value="ECO:0007669"/>
    <property type="project" value="InterPro"/>
</dbReference>
<comment type="similarity">
    <text evidence="1">Belongs to the dynein heavy chain family.</text>
</comment>
<dbReference type="GO" id="GO:0051959">
    <property type="term" value="F:dynein light intermediate chain binding"/>
    <property type="evidence" value="ECO:0007669"/>
    <property type="project" value="InterPro"/>
</dbReference>
<dbReference type="Proteomes" id="UP001209878">
    <property type="component" value="Unassembled WGS sequence"/>
</dbReference>
<accession>A0AAD9PBL9</accession>
<keyword evidence="3" id="KW-1185">Reference proteome</keyword>
<dbReference type="InterPro" id="IPR026983">
    <property type="entry name" value="DHC"/>
</dbReference>
<comment type="caution">
    <text evidence="2">The sequence shown here is derived from an EMBL/GenBank/DDBJ whole genome shotgun (WGS) entry which is preliminary data.</text>
</comment>